<sequence>MTTVLDKHLPLDAAADIIGELGLKGGQILRANRTMQRIVRNAWTRLPSARRPPTFDEFANGVPAHHWALMFRVCALSQLGRTSEACAVITAARHRTAAPGDGARRSASS</sequence>
<accession>A0ABP7J5T3</accession>
<organism evidence="1 2">
    <name type="scientific">Streptomyces coacervatus</name>
    <dbReference type="NCBI Taxonomy" id="647381"/>
    <lineage>
        <taxon>Bacteria</taxon>
        <taxon>Bacillati</taxon>
        <taxon>Actinomycetota</taxon>
        <taxon>Actinomycetes</taxon>
        <taxon>Kitasatosporales</taxon>
        <taxon>Streptomycetaceae</taxon>
        <taxon>Streptomyces</taxon>
    </lineage>
</organism>
<reference evidence="2" key="1">
    <citation type="journal article" date="2019" name="Int. J. Syst. Evol. Microbiol.">
        <title>The Global Catalogue of Microorganisms (GCM) 10K type strain sequencing project: providing services to taxonomists for standard genome sequencing and annotation.</title>
        <authorList>
            <consortium name="The Broad Institute Genomics Platform"/>
            <consortium name="The Broad Institute Genome Sequencing Center for Infectious Disease"/>
            <person name="Wu L."/>
            <person name="Ma J."/>
        </authorList>
    </citation>
    <scope>NUCLEOTIDE SEQUENCE [LARGE SCALE GENOMIC DNA]</scope>
    <source>
        <strain evidence="2">JCM 17138</strain>
    </source>
</reference>
<dbReference type="Proteomes" id="UP001501009">
    <property type="component" value="Unassembled WGS sequence"/>
</dbReference>
<protein>
    <submittedName>
        <fullName evidence="1">Uncharacterized protein</fullName>
    </submittedName>
</protein>
<keyword evidence="2" id="KW-1185">Reference proteome</keyword>
<name>A0ABP7J5T3_9ACTN</name>
<proteinExistence type="predicted"/>
<gene>
    <name evidence="1" type="ORF">GCM10022403_080330</name>
</gene>
<comment type="caution">
    <text evidence="1">The sequence shown here is derived from an EMBL/GenBank/DDBJ whole genome shotgun (WGS) entry which is preliminary data.</text>
</comment>
<evidence type="ECO:0000313" key="2">
    <source>
        <dbReference type="Proteomes" id="UP001501009"/>
    </source>
</evidence>
<dbReference type="EMBL" id="BAABDE010000031">
    <property type="protein sequence ID" value="GAA3835534.1"/>
    <property type="molecule type" value="Genomic_DNA"/>
</dbReference>
<evidence type="ECO:0000313" key="1">
    <source>
        <dbReference type="EMBL" id="GAA3835534.1"/>
    </source>
</evidence>